<dbReference type="EMBL" id="JACHVS010000001">
    <property type="protein sequence ID" value="MBB2995296.1"/>
    <property type="molecule type" value="Genomic_DNA"/>
</dbReference>
<protein>
    <submittedName>
        <fullName evidence="2">Uncharacterized protein YbjT (DUF2867 family)</fullName>
    </submittedName>
</protein>
<dbReference type="InterPro" id="IPR036291">
    <property type="entry name" value="NAD(P)-bd_dom_sf"/>
</dbReference>
<organism evidence="2 3">
    <name type="scientific">Paeniglutamicibacter cryotolerans</name>
    <dbReference type="NCBI Taxonomy" id="670079"/>
    <lineage>
        <taxon>Bacteria</taxon>
        <taxon>Bacillati</taxon>
        <taxon>Actinomycetota</taxon>
        <taxon>Actinomycetes</taxon>
        <taxon>Micrococcales</taxon>
        <taxon>Micrococcaceae</taxon>
        <taxon>Paeniglutamicibacter</taxon>
    </lineage>
</organism>
<sequence>MGSRVARLLEADGHEVLAASRATGVDAYTGQGLGEAFAGADIIVDCLGAASRGAKACIDFHVTTAGNIIRAARAAGVNRLLCLSIINAREPSVNRFMGYYQGKAAQERAYLLSPLHVTILRTTQWHDFARRFSRTMRVGRWAFVPRMQSQPVAPDVVARLMRDTVEAADTSPRIVELAGPEARDMAELARILLSGEEPAVRVVGIPGLGLKVFSGGLLPPVGVPLDSETFDQWLEGGRRA</sequence>
<dbReference type="AlphaFoldDB" id="A0A839QMR8"/>
<dbReference type="Proteomes" id="UP000523000">
    <property type="component" value="Unassembled WGS sequence"/>
</dbReference>
<reference evidence="2 3" key="1">
    <citation type="submission" date="2020-08" db="EMBL/GenBank/DDBJ databases">
        <title>Sequencing the genomes of 1000 actinobacteria strains.</title>
        <authorList>
            <person name="Klenk H.-P."/>
        </authorList>
    </citation>
    <scope>NUCLEOTIDE SEQUENCE [LARGE SCALE GENOMIC DNA]</scope>
    <source>
        <strain evidence="2 3">DSM 22826</strain>
    </source>
</reference>
<dbReference type="GO" id="GO:0044877">
    <property type="term" value="F:protein-containing complex binding"/>
    <property type="evidence" value="ECO:0007669"/>
    <property type="project" value="TreeGrafter"/>
</dbReference>
<dbReference type="Gene3D" id="3.40.50.720">
    <property type="entry name" value="NAD(P)-binding Rossmann-like Domain"/>
    <property type="match status" value="1"/>
</dbReference>
<feature type="domain" description="NAD(P)-binding" evidence="1">
    <location>
        <begin position="25"/>
        <end position="129"/>
    </location>
</feature>
<accession>A0A839QMR8</accession>
<dbReference type="SUPFAM" id="SSF51735">
    <property type="entry name" value="NAD(P)-binding Rossmann-fold domains"/>
    <property type="match status" value="1"/>
</dbReference>
<dbReference type="InterPro" id="IPR016040">
    <property type="entry name" value="NAD(P)-bd_dom"/>
</dbReference>
<comment type="caution">
    <text evidence="2">The sequence shown here is derived from an EMBL/GenBank/DDBJ whole genome shotgun (WGS) entry which is preliminary data.</text>
</comment>
<evidence type="ECO:0000313" key="2">
    <source>
        <dbReference type="EMBL" id="MBB2995296.1"/>
    </source>
</evidence>
<evidence type="ECO:0000313" key="3">
    <source>
        <dbReference type="Proteomes" id="UP000523000"/>
    </source>
</evidence>
<proteinExistence type="predicted"/>
<dbReference type="PANTHER" id="PTHR12126:SF11">
    <property type="entry name" value="NADH DEHYDROGENASE [UBIQUINONE] 1 ALPHA SUBCOMPLEX SUBUNIT 9, MITOCHONDRIAL"/>
    <property type="match status" value="1"/>
</dbReference>
<gene>
    <name evidence="2" type="ORF">E9229_001487</name>
</gene>
<dbReference type="Pfam" id="PF13460">
    <property type="entry name" value="NAD_binding_10"/>
    <property type="match status" value="1"/>
</dbReference>
<keyword evidence="3" id="KW-1185">Reference proteome</keyword>
<dbReference type="InterPro" id="IPR051207">
    <property type="entry name" value="ComplexI_NDUFA9_subunit"/>
</dbReference>
<dbReference type="PANTHER" id="PTHR12126">
    <property type="entry name" value="NADH-UBIQUINONE OXIDOREDUCTASE 39 KDA SUBUNIT-RELATED"/>
    <property type="match status" value="1"/>
</dbReference>
<name>A0A839QMR8_9MICC</name>
<evidence type="ECO:0000259" key="1">
    <source>
        <dbReference type="Pfam" id="PF13460"/>
    </source>
</evidence>